<name>A0A644XDC7_9ZZZZ</name>
<dbReference type="AlphaFoldDB" id="A0A644XDC7"/>
<feature type="region of interest" description="Disordered" evidence="1">
    <location>
        <begin position="33"/>
        <end position="53"/>
    </location>
</feature>
<dbReference type="EMBL" id="VSSQ01002245">
    <property type="protein sequence ID" value="MPM14236.1"/>
    <property type="molecule type" value="Genomic_DNA"/>
</dbReference>
<evidence type="ECO:0000313" key="2">
    <source>
        <dbReference type="EMBL" id="MPM14236.1"/>
    </source>
</evidence>
<comment type="caution">
    <text evidence="2">The sequence shown here is derived from an EMBL/GenBank/DDBJ whole genome shotgun (WGS) entry which is preliminary data.</text>
</comment>
<reference evidence="2" key="1">
    <citation type="submission" date="2019-08" db="EMBL/GenBank/DDBJ databases">
        <authorList>
            <person name="Kucharzyk K."/>
            <person name="Murdoch R.W."/>
            <person name="Higgins S."/>
            <person name="Loffler F."/>
        </authorList>
    </citation>
    <scope>NUCLEOTIDE SEQUENCE</scope>
</reference>
<gene>
    <name evidence="2" type="ORF">SDC9_60597</name>
</gene>
<accession>A0A644XDC7</accession>
<feature type="compositionally biased region" description="Gly residues" evidence="1">
    <location>
        <begin position="42"/>
        <end position="53"/>
    </location>
</feature>
<organism evidence="2">
    <name type="scientific">bioreactor metagenome</name>
    <dbReference type="NCBI Taxonomy" id="1076179"/>
    <lineage>
        <taxon>unclassified sequences</taxon>
        <taxon>metagenomes</taxon>
        <taxon>ecological metagenomes</taxon>
    </lineage>
</organism>
<evidence type="ECO:0000256" key="1">
    <source>
        <dbReference type="SAM" id="MobiDB-lite"/>
    </source>
</evidence>
<proteinExistence type="predicted"/>
<sequence>MEGHLCFSWRNFSQPPLRLIISVFLSITPSLAPEQPKRAEGGGEAGEDGLGGGHLQARAEQFAEHLAVVGGHSQVGVVVNFTQFLFFFRTAGAGLI</sequence>
<protein>
    <submittedName>
        <fullName evidence="2">Uncharacterized protein</fullName>
    </submittedName>
</protein>